<dbReference type="Gene3D" id="3.30.40.10">
    <property type="entry name" value="Zinc/RING finger domain, C3HC4 (zinc finger)"/>
    <property type="match status" value="1"/>
</dbReference>
<keyword evidence="4 8" id="KW-0378">Hydrolase</keyword>
<dbReference type="GO" id="GO:0033557">
    <property type="term" value="C:Slx1-Slx4 complex"/>
    <property type="evidence" value="ECO:0007669"/>
    <property type="project" value="UniProtKB-UniRule"/>
</dbReference>
<dbReference type="AlphaFoldDB" id="A0A9N9A6P5"/>
<dbReference type="CDD" id="cd10455">
    <property type="entry name" value="GIY-YIG_SLX1"/>
    <property type="match status" value="1"/>
</dbReference>
<keyword evidence="1 8" id="KW-0540">Nuclease</keyword>
<keyword evidence="5 8" id="KW-0233">DNA recombination</keyword>
<sequence>MSEHSIRNLNKRYELDVVYLLRSANPKYVNYAYVGTTPNPQKRLRMHNGELAAGAKKTESKRPWEYVLFVYGFPSKIAAYQFEWAWQNPHKTRHIDSLPYQKNDYRVTTKLQVLNDLLNSKSYCRWPLHLHIMIPCDELAAIGRSLHLRANTPPLFDLFKLQKNLRITQGSFEKHYIDTGNIYSFANINGMSKDDRCADQYHKFDMVKRRNPTCRLCGEALEIKNHKSYITCLTPACLMMSHIICLADKFISEEISEHQCTSRDEPLLPVSGNCPDCANTLCWGDLIDTMHLRKALIR</sequence>
<dbReference type="GO" id="GO:0008821">
    <property type="term" value="F:crossover junction DNA endonuclease activity"/>
    <property type="evidence" value="ECO:0007669"/>
    <property type="project" value="TreeGrafter"/>
</dbReference>
<dbReference type="InterPro" id="IPR013083">
    <property type="entry name" value="Znf_RING/FYVE/PHD"/>
</dbReference>
<dbReference type="Gene3D" id="3.40.1440.10">
    <property type="entry name" value="GIY-YIG endonuclease"/>
    <property type="match status" value="1"/>
</dbReference>
<keyword evidence="3 8" id="KW-0227">DNA damage</keyword>
<organism evidence="10 11">
    <name type="scientific">Acaulospora morrowiae</name>
    <dbReference type="NCBI Taxonomy" id="94023"/>
    <lineage>
        <taxon>Eukaryota</taxon>
        <taxon>Fungi</taxon>
        <taxon>Fungi incertae sedis</taxon>
        <taxon>Mucoromycota</taxon>
        <taxon>Glomeromycotina</taxon>
        <taxon>Glomeromycetes</taxon>
        <taxon>Diversisporales</taxon>
        <taxon>Acaulosporaceae</taxon>
        <taxon>Acaulospora</taxon>
    </lineage>
</organism>
<proteinExistence type="inferred from homology"/>
<dbReference type="GO" id="GO:0000724">
    <property type="term" value="P:double-strand break repair via homologous recombination"/>
    <property type="evidence" value="ECO:0007669"/>
    <property type="project" value="TreeGrafter"/>
</dbReference>
<comment type="function">
    <text evidence="8">Catalytic subunit of the SLX1-SLX4 structure-specific endonuclease that resolves DNA secondary structures generated during DNA repair and recombination. Has endonuclease activity towards branched DNA substrates, introducing single-strand cuts in duplex DNA close to junctions with ss-DNA.</text>
</comment>
<evidence type="ECO:0000256" key="5">
    <source>
        <dbReference type="ARBA" id="ARBA00023172"/>
    </source>
</evidence>
<comment type="caution">
    <text evidence="10">The sequence shown here is derived from an EMBL/GenBank/DDBJ whole genome shotgun (WGS) entry which is preliminary data.</text>
</comment>
<dbReference type="InterPro" id="IPR027520">
    <property type="entry name" value="Slx1"/>
</dbReference>
<comment type="cofactor">
    <cofactor evidence="8">
        <name>a divalent metal cation</name>
        <dbReference type="ChEBI" id="CHEBI:60240"/>
    </cofactor>
</comment>
<evidence type="ECO:0000259" key="9">
    <source>
        <dbReference type="PROSITE" id="PS50164"/>
    </source>
</evidence>
<dbReference type="OrthoDB" id="24645at2759"/>
<dbReference type="GO" id="GO:0017108">
    <property type="term" value="F:5'-flap endonuclease activity"/>
    <property type="evidence" value="ECO:0007669"/>
    <property type="project" value="InterPro"/>
</dbReference>
<evidence type="ECO:0000256" key="7">
    <source>
        <dbReference type="ARBA" id="ARBA00023242"/>
    </source>
</evidence>
<dbReference type="Pfam" id="PF21202">
    <property type="entry name" value="SLX1_C"/>
    <property type="match status" value="1"/>
</dbReference>
<evidence type="ECO:0000256" key="6">
    <source>
        <dbReference type="ARBA" id="ARBA00023204"/>
    </source>
</evidence>
<keyword evidence="7 8" id="KW-0539">Nucleus</keyword>
<dbReference type="PANTHER" id="PTHR20208:SF10">
    <property type="entry name" value="STRUCTURE-SPECIFIC ENDONUCLEASE SUBUNIT SLX1"/>
    <property type="match status" value="1"/>
</dbReference>
<dbReference type="InterPro" id="IPR048749">
    <property type="entry name" value="SLX1_C"/>
</dbReference>
<evidence type="ECO:0000256" key="1">
    <source>
        <dbReference type="ARBA" id="ARBA00022722"/>
    </source>
</evidence>
<evidence type="ECO:0000313" key="10">
    <source>
        <dbReference type="EMBL" id="CAG8519969.1"/>
    </source>
</evidence>
<feature type="domain" description="GIY-YIG" evidence="9">
    <location>
        <begin position="14"/>
        <end position="96"/>
    </location>
</feature>
<evidence type="ECO:0000256" key="3">
    <source>
        <dbReference type="ARBA" id="ARBA00022763"/>
    </source>
</evidence>
<gene>
    <name evidence="10" type="ORF">AMORRO_LOCUS4153</name>
</gene>
<dbReference type="PANTHER" id="PTHR20208">
    <property type="entry name" value="STRUCTURE-SPECIFIC ENDONUCLEASE SUBUNIT SLX1"/>
    <property type="match status" value="1"/>
</dbReference>
<evidence type="ECO:0000256" key="2">
    <source>
        <dbReference type="ARBA" id="ARBA00022759"/>
    </source>
</evidence>
<comment type="caution">
    <text evidence="8">Lacks conserved residue(s) required for the propagation of feature annotation.</text>
</comment>
<keyword evidence="6 8" id="KW-0234">DNA repair</keyword>
<dbReference type="InterPro" id="IPR035901">
    <property type="entry name" value="GIY-YIG_endonuc_sf"/>
</dbReference>
<evidence type="ECO:0000256" key="4">
    <source>
        <dbReference type="ARBA" id="ARBA00022801"/>
    </source>
</evidence>
<comment type="subcellular location">
    <subcellularLocation>
        <location evidence="8">Nucleus</location>
    </subcellularLocation>
</comment>
<reference evidence="10" key="1">
    <citation type="submission" date="2021-06" db="EMBL/GenBank/DDBJ databases">
        <authorList>
            <person name="Kallberg Y."/>
            <person name="Tangrot J."/>
            <person name="Rosling A."/>
        </authorList>
    </citation>
    <scope>NUCLEOTIDE SEQUENCE</scope>
    <source>
        <strain evidence="10">CL551</strain>
    </source>
</reference>
<dbReference type="Pfam" id="PF01541">
    <property type="entry name" value="GIY-YIG"/>
    <property type="match status" value="1"/>
</dbReference>
<dbReference type="InterPro" id="IPR050381">
    <property type="entry name" value="SLX1_endonuclease"/>
</dbReference>
<accession>A0A9N9A6P5</accession>
<protein>
    <submittedName>
        <fullName evidence="10">11504_t:CDS:1</fullName>
    </submittedName>
</protein>
<name>A0A9N9A6P5_9GLOM</name>
<keyword evidence="2 8" id="KW-0255">Endonuclease</keyword>
<keyword evidence="11" id="KW-1185">Reference proteome</keyword>
<comment type="similarity">
    <text evidence="8">Belongs to the SLX1 family.</text>
</comment>
<dbReference type="Proteomes" id="UP000789342">
    <property type="component" value="Unassembled WGS sequence"/>
</dbReference>
<comment type="subunit">
    <text evidence="8">Forms a heterodimer with SLX4.</text>
</comment>
<dbReference type="HAMAP" id="MF_03100">
    <property type="entry name" value="Endonuc_su_Slx1"/>
    <property type="match status" value="1"/>
</dbReference>
<dbReference type="PROSITE" id="PS50164">
    <property type="entry name" value="GIY_YIG"/>
    <property type="match status" value="1"/>
</dbReference>
<evidence type="ECO:0000313" key="11">
    <source>
        <dbReference type="Proteomes" id="UP000789342"/>
    </source>
</evidence>
<evidence type="ECO:0000256" key="8">
    <source>
        <dbReference type="HAMAP-Rule" id="MF_03100"/>
    </source>
</evidence>
<dbReference type="SUPFAM" id="SSF82771">
    <property type="entry name" value="GIY-YIG endonuclease"/>
    <property type="match status" value="1"/>
</dbReference>
<dbReference type="EMBL" id="CAJVPV010002178">
    <property type="protein sequence ID" value="CAG8519969.1"/>
    <property type="molecule type" value="Genomic_DNA"/>
</dbReference>
<dbReference type="InterPro" id="IPR000305">
    <property type="entry name" value="GIY-YIG_endonuc"/>
</dbReference>